<proteinExistence type="predicted"/>
<dbReference type="RefSeq" id="WP_319806479.1">
    <property type="nucleotide sequence ID" value="NZ_CP107052.1"/>
</dbReference>
<reference evidence="1" key="1">
    <citation type="submission" date="2022-10" db="EMBL/GenBank/DDBJ databases">
        <title>Candidatus Kirkpatrella diaphorinas gen. nov., sp. nov., an uncultured endosymbiont identified in a population of Diaphorina citri from Hawaii.</title>
        <authorList>
            <person name="Henry E.M."/>
            <person name="Carlson C.R."/>
            <person name="Kuo Y.-W."/>
        </authorList>
    </citation>
    <scope>NUCLEOTIDE SEQUENCE</scope>
    <source>
        <strain evidence="1">CADCRV1</strain>
    </source>
</reference>
<dbReference type="NCBIfam" id="NF033482">
    <property type="entry name" value="RiPP_thiocil"/>
    <property type="match status" value="1"/>
</dbReference>
<accession>A0ABY6GHA8</accession>
<protein>
    <submittedName>
        <fullName evidence="1">Thiocillin family RiPP</fullName>
    </submittedName>
</protein>
<organism evidence="1 2">
    <name type="scientific">Candidatus Kirkpatrickella diaphorinae</name>
    <dbReference type="NCBI Taxonomy" id="2984322"/>
    <lineage>
        <taxon>Bacteria</taxon>
        <taxon>Pseudomonadati</taxon>
        <taxon>Pseudomonadota</taxon>
        <taxon>Alphaproteobacteria</taxon>
        <taxon>Acetobacterales</taxon>
        <taxon>Acetobacteraceae</taxon>
        <taxon>Candidatus Kirkpatrickella</taxon>
    </lineage>
</organism>
<gene>
    <name evidence="1" type="ORF">N5W20_07200</name>
</gene>
<name>A0ABY6GHA8_9PROT</name>
<dbReference type="Proteomes" id="UP001163831">
    <property type="component" value="Chromosome"/>
</dbReference>
<dbReference type="InterPro" id="IPR049803">
    <property type="entry name" value="RiPP_thiocil-like"/>
</dbReference>
<sequence length="77" mass="7300">MLSKPPSVSFESLCADDALTEILVDQELDRVVGGADCFGSVGTAGSAGSAGGTFGSVGTAGTFGSGASSMCMGGGDS</sequence>
<dbReference type="EMBL" id="CP107052">
    <property type="protein sequence ID" value="UYH50887.1"/>
    <property type="molecule type" value="Genomic_DNA"/>
</dbReference>
<evidence type="ECO:0000313" key="1">
    <source>
        <dbReference type="EMBL" id="UYH50887.1"/>
    </source>
</evidence>
<evidence type="ECO:0000313" key="2">
    <source>
        <dbReference type="Proteomes" id="UP001163831"/>
    </source>
</evidence>
<keyword evidence="2" id="KW-1185">Reference proteome</keyword>